<evidence type="ECO:0000256" key="2">
    <source>
        <dbReference type="ARBA" id="ARBA00006783"/>
    </source>
</evidence>
<evidence type="ECO:0000259" key="7">
    <source>
        <dbReference type="Pfam" id="PF00249"/>
    </source>
</evidence>
<dbReference type="SUPFAM" id="SSF46689">
    <property type="entry name" value="Homeodomain-like"/>
    <property type="match status" value="1"/>
</dbReference>
<organism evidence="9 10">
    <name type="scientific">Carya illinoinensis</name>
    <name type="common">Pecan</name>
    <dbReference type="NCBI Taxonomy" id="32201"/>
    <lineage>
        <taxon>Eukaryota</taxon>
        <taxon>Viridiplantae</taxon>
        <taxon>Streptophyta</taxon>
        <taxon>Embryophyta</taxon>
        <taxon>Tracheophyta</taxon>
        <taxon>Spermatophyta</taxon>
        <taxon>Magnoliopsida</taxon>
        <taxon>eudicotyledons</taxon>
        <taxon>Gunneridae</taxon>
        <taxon>Pentapetalae</taxon>
        <taxon>rosids</taxon>
        <taxon>fabids</taxon>
        <taxon>Fagales</taxon>
        <taxon>Juglandaceae</taxon>
        <taxon>Carya</taxon>
    </lineage>
</organism>
<dbReference type="Pfam" id="PF00249">
    <property type="entry name" value="Myb_DNA-binding"/>
    <property type="match status" value="1"/>
</dbReference>
<name>A0A922E6F6_CARIL</name>
<evidence type="ECO:0000256" key="1">
    <source>
        <dbReference type="ARBA" id="ARBA00004123"/>
    </source>
</evidence>
<evidence type="ECO:0000256" key="5">
    <source>
        <dbReference type="ARBA" id="ARBA00023163"/>
    </source>
</evidence>
<proteinExistence type="inferred from homology"/>
<evidence type="ECO:0000259" key="8">
    <source>
        <dbReference type="Pfam" id="PF14379"/>
    </source>
</evidence>
<dbReference type="GO" id="GO:0005634">
    <property type="term" value="C:nucleus"/>
    <property type="evidence" value="ECO:0007669"/>
    <property type="project" value="UniProtKB-SubCell"/>
</dbReference>
<dbReference type="InterPro" id="IPR009057">
    <property type="entry name" value="Homeodomain-like_sf"/>
</dbReference>
<dbReference type="Pfam" id="PF14379">
    <property type="entry name" value="Myb_CC_LHEQLE"/>
    <property type="match status" value="1"/>
</dbReference>
<feature type="domain" description="Myb-like" evidence="7">
    <location>
        <begin position="13"/>
        <end position="62"/>
    </location>
</feature>
<protein>
    <recommendedName>
        <fullName evidence="11">HTH myb-type domain-containing protein</fullName>
    </recommendedName>
</protein>
<dbReference type="InterPro" id="IPR046955">
    <property type="entry name" value="PHR1-like"/>
</dbReference>
<keyword evidence="4" id="KW-0175">Coiled coil</keyword>
<dbReference type="AlphaFoldDB" id="A0A922E6F6"/>
<evidence type="ECO:0008006" key="11">
    <source>
        <dbReference type="Google" id="ProtNLM"/>
    </source>
</evidence>
<dbReference type="OrthoDB" id="551907at2759"/>
<dbReference type="InterPro" id="IPR025756">
    <property type="entry name" value="Myb_CC_LHEQLE"/>
</dbReference>
<dbReference type="PANTHER" id="PTHR31499:SF79">
    <property type="entry name" value="HTH MYB-TYPE DOMAIN-CONTAINING PROTEIN"/>
    <property type="match status" value="1"/>
</dbReference>
<keyword evidence="5" id="KW-0804">Transcription</keyword>
<reference evidence="9" key="1">
    <citation type="submission" date="2021-01" db="EMBL/GenBank/DDBJ databases">
        <authorList>
            <person name="Lovell J.T."/>
            <person name="Bentley N."/>
            <person name="Bhattarai G."/>
            <person name="Jenkins J.W."/>
            <person name="Sreedasyam A."/>
            <person name="Alarcon Y."/>
            <person name="Bock C."/>
            <person name="Boston L."/>
            <person name="Carlson J."/>
            <person name="Cervantes K."/>
            <person name="Clermont K."/>
            <person name="Krom N."/>
            <person name="Kubenka K."/>
            <person name="Mamidi S."/>
            <person name="Mattison C."/>
            <person name="Monteros M."/>
            <person name="Pisani C."/>
            <person name="Plott C."/>
            <person name="Rajasekar S."/>
            <person name="Rhein H.S."/>
            <person name="Rohla C."/>
            <person name="Song M."/>
            <person name="Hilaire R.S."/>
            <person name="Shu S."/>
            <person name="Wells L."/>
            <person name="Wang X."/>
            <person name="Webber J."/>
            <person name="Heerema R.J."/>
            <person name="Klein P."/>
            <person name="Conner P."/>
            <person name="Grauke L."/>
            <person name="Grimwood J."/>
            <person name="Schmutz J."/>
            <person name="Randall J.J."/>
        </authorList>
    </citation>
    <scope>NUCLEOTIDE SEQUENCE</scope>
    <source>
        <tissue evidence="9">Leaf</tissue>
    </source>
</reference>
<evidence type="ECO:0000256" key="6">
    <source>
        <dbReference type="ARBA" id="ARBA00023242"/>
    </source>
</evidence>
<keyword evidence="3" id="KW-0805">Transcription regulation</keyword>
<dbReference type="PANTHER" id="PTHR31499">
    <property type="entry name" value="MYB FAMILY TRANSCRIPTION FACTOR PHL11"/>
    <property type="match status" value="1"/>
</dbReference>
<dbReference type="Proteomes" id="UP000811246">
    <property type="component" value="Chromosome 9"/>
</dbReference>
<comment type="similarity">
    <text evidence="2">Belongs to the MYB-CC family.</text>
</comment>
<evidence type="ECO:0000313" key="9">
    <source>
        <dbReference type="EMBL" id="KAG6697669.1"/>
    </source>
</evidence>
<evidence type="ECO:0000256" key="3">
    <source>
        <dbReference type="ARBA" id="ARBA00023015"/>
    </source>
</evidence>
<accession>A0A922E6F6</accession>
<dbReference type="NCBIfam" id="TIGR01557">
    <property type="entry name" value="myb_SHAQKYF"/>
    <property type="match status" value="1"/>
</dbReference>
<dbReference type="GO" id="GO:0003677">
    <property type="term" value="F:DNA binding"/>
    <property type="evidence" value="ECO:0007669"/>
    <property type="project" value="InterPro"/>
</dbReference>
<comment type="subcellular location">
    <subcellularLocation>
        <location evidence="1">Nucleus</location>
    </subcellularLocation>
</comment>
<comment type="caution">
    <text evidence="9">The sequence shown here is derived from an EMBL/GenBank/DDBJ whole genome shotgun (WGS) entry which is preliminary data.</text>
</comment>
<dbReference type="InterPro" id="IPR001005">
    <property type="entry name" value="SANT/Myb"/>
</dbReference>
<gene>
    <name evidence="9" type="ORF">I3842_09G212800</name>
</gene>
<dbReference type="EMBL" id="CM031833">
    <property type="protein sequence ID" value="KAG6697669.1"/>
    <property type="molecule type" value="Genomic_DNA"/>
</dbReference>
<feature type="domain" description="MYB-CC type transcription factor LHEQLE-containing" evidence="8">
    <location>
        <begin position="89"/>
        <end position="133"/>
    </location>
</feature>
<evidence type="ECO:0000313" key="10">
    <source>
        <dbReference type="Proteomes" id="UP000811246"/>
    </source>
</evidence>
<dbReference type="Gene3D" id="1.10.10.60">
    <property type="entry name" value="Homeodomain-like"/>
    <property type="match status" value="1"/>
</dbReference>
<dbReference type="InterPro" id="IPR006447">
    <property type="entry name" value="Myb_dom_plants"/>
</dbReference>
<dbReference type="GO" id="GO:0003700">
    <property type="term" value="F:DNA-binding transcription factor activity"/>
    <property type="evidence" value="ECO:0007669"/>
    <property type="project" value="InterPro"/>
</dbReference>
<sequence>MGSSRSDGSGKERLRWTQELHDRFVQAVNQLGGSDRATPKGILKTMGIPELNIYHVKSHLQVMFMLIIFLGFSFFPEMLPNFSTTSAAQLSEAIQMQMEVRRRMSNQLEVQKSLKLKMEAQWRFLDTIAEERRNRTTNNITKPGKPSSPILLTLPSLCEESESNAKEFDSDSEADKIREIHYTPVEEYRAPKRLRVEDQDDVLYPRFNDIVELKDTNGPTMATDHQAQISYPAAHDINFAWNQLTACSPSPLVPSFF</sequence>
<keyword evidence="6" id="KW-0539">Nucleus</keyword>
<evidence type="ECO:0000256" key="4">
    <source>
        <dbReference type="ARBA" id="ARBA00023054"/>
    </source>
</evidence>